<evidence type="ECO:0008006" key="4">
    <source>
        <dbReference type="Google" id="ProtNLM"/>
    </source>
</evidence>
<dbReference type="Proteomes" id="UP000821846">
    <property type="component" value="Unassembled WGS sequence"/>
</dbReference>
<gene>
    <name evidence="2" type="ORF">HFM93_07305</name>
</gene>
<organism evidence="2 3">
    <name type="scientific">Faecalicatena fissicatena</name>
    <dbReference type="NCBI Taxonomy" id="290055"/>
    <lineage>
        <taxon>Bacteria</taxon>
        <taxon>Bacillati</taxon>
        <taxon>Bacillota</taxon>
        <taxon>Clostridia</taxon>
        <taxon>Lachnospirales</taxon>
        <taxon>Lachnospiraceae</taxon>
        <taxon>Faecalicatena</taxon>
    </lineage>
</organism>
<comment type="caution">
    <text evidence="2">The sequence shown here is derived from an EMBL/GenBank/DDBJ whole genome shotgun (WGS) entry which is preliminary data.</text>
</comment>
<reference evidence="2 3" key="1">
    <citation type="journal article" date="2020" name="Cell Host Microbe">
        <title>Functional and Genomic Variation between Human-Derived Isolates of Lachnospiraceae Reveals Inter- and Intra-Species Diversity.</title>
        <authorList>
            <person name="Sorbara M.T."/>
            <person name="Littmann E.R."/>
            <person name="Fontana E."/>
            <person name="Moody T.U."/>
            <person name="Kohout C.E."/>
            <person name="Gjonbalaj M."/>
            <person name="Eaton V."/>
            <person name="Seok R."/>
            <person name="Leiner I.M."/>
            <person name="Pamer E.G."/>
        </authorList>
    </citation>
    <scope>NUCLEOTIDE SEQUENCE [LARGE SCALE GENOMIC DNA]</scope>
    <source>
        <strain evidence="2 3">MSK.14.16</strain>
    </source>
</reference>
<evidence type="ECO:0000313" key="2">
    <source>
        <dbReference type="EMBL" id="NSG30085.1"/>
    </source>
</evidence>
<proteinExistence type="predicted"/>
<sequence>MKKKWNLLFLFAFIVSMITLAGCGKTAGEASPYEGKWIAVSAQMIGMSVSVDETFGGAFEFEVKNGGKVSFSVGEVTGNGKWSAKDDKFSLTIEGEEMVGTIGENNISFDDMLGMGVKVIFAKEGTDAMDPARYLTKEEKVVIGEWAAESVEELLGDGPQTSMEGVENISDALRLNFKDDRNVAVVYKGEEIGTFPWSVAMGYCMIESENPSLSVTINDDDTLKVDYSDDEDYYTFHCVKSDSK</sequence>
<dbReference type="RefSeq" id="WP_022118422.1">
    <property type="nucleotide sequence ID" value="NZ_JAAWUU010000001.1"/>
</dbReference>
<evidence type="ECO:0000256" key="1">
    <source>
        <dbReference type="SAM" id="SignalP"/>
    </source>
</evidence>
<feature type="signal peptide" evidence="1">
    <location>
        <begin position="1"/>
        <end position="21"/>
    </location>
</feature>
<keyword evidence="3" id="KW-1185">Reference proteome</keyword>
<dbReference type="EMBL" id="JAAWUZ010000021">
    <property type="protein sequence ID" value="NSG30085.1"/>
    <property type="molecule type" value="Genomic_DNA"/>
</dbReference>
<evidence type="ECO:0000313" key="3">
    <source>
        <dbReference type="Proteomes" id="UP000821846"/>
    </source>
</evidence>
<feature type="chain" id="PRO_5047308553" description="Lipocalin-like domain-containing protein" evidence="1">
    <location>
        <begin position="22"/>
        <end position="244"/>
    </location>
</feature>
<name>A0ABX2GWW0_9FIRM</name>
<protein>
    <recommendedName>
        <fullName evidence="4">Lipocalin-like domain-containing protein</fullName>
    </recommendedName>
</protein>
<dbReference type="PROSITE" id="PS51257">
    <property type="entry name" value="PROKAR_LIPOPROTEIN"/>
    <property type="match status" value="1"/>
</dbReference>
<accession>A0ABX2GWW0</accession>
<keyword evidence="1" id="KW-0732">Signal</keyword>